<organism evidence="2 3">
    <name type="scientific">Parelaphostrongylus tenuis</name>
    <name type="common">Meningeal worm</name>
    <dbReference type="NCBI Taxonomy" id="148309"/>
    <lineage>
        <taxon>Eukaryota</taxon>
        <taxon>Metazoa</taxon>
        <taxon>Ecdysozoa</taxon>
        <taxon>Nematoda</taxon>
        <taxon>Chromadorea</taxon>
        <taxon>Rhabditida</taxon>
        <taxon>Rhabditina</taxon>
        <taxon>Rhabditomorpha</taxon>
        <taxon>Strongyloidea</taxon>
        <taxon>Metastrongylidae</taxon>
        <taxon>Parelaphostrongylus</taxon>
    </lineage>
</organism>
<evidence type="ECO:0000256" key="1">
    <source>
        <dbReference type="SAM" id="MobiDB-lite"/>
    </source>
</evidence>
<evidence type="ECO:0000313" key="2">
    <source>
        <dbReference type="EMBL" id="KAJ1371268.1"/>
    </source>
</evidence>
<dbReference type="EMBL" id="JAHQIW010006945">
    <property type="protein sequence ID" value="KAJ1371268.1"/>
    <property type="molecule type" value="Genomic_DNA"/>
</dbReference>
<reference evidence="2" key="1">
    <citation type="submission" date="2021-06" db="EMBL/GenBank/DDBJ databases">
        <title>Parelaphostrongylus tenuis whole genome reference sequence.</title>
        <authorList>
            <person name="Garwood T.J."/>
            <person name="Larsen P.A."/>
            <person name="Fountain-Jones N.M."/>
            <person name="Garbe J.R."/>
            <person name="Macchietto M.G."/>
            <person name="Kania S.A."/>
            <person name="Gerhold R.W."/>
            <person name="Richards J.E."/>
            <person name="Wolf T.M."/>
        </authorList>
    </citation>
    <scope>NUCLEOTIDE SEQUENCE</scope>
    <source>
        <strain evidence="2">MNPRO001-30</strain>
        <tissue evidence="2">Meninges</tissue>
    </source>
</reference>
<gene>
    <name evidence="2" type="ORF">KIN20_033181</name>
</gene>
<keyword evidence="3" id="KW-1185">Reference proteome</keyword>
<evidence type="ECO:0000313" key="3">
    <source>
        <dbReference type="Proteomes" id="UP001196413"/>
    </source>
</evidence>
<proteinExistence type="predicted"/>
<dbReference type="Proteomes" id="UP001196413">
    <property type="component" value="Unassembled WGS sequence"/>
</dbReference>
<dbReference type="AlphaFoldDB" id="A0AAD5R846"/>
<sequence>MHSDGGIYHPTEVIKMKDKPNMLIESSSNIIDDYTRLADPRLEVTPSSTNVVNRPPPPPSPILRDQEVLPPYITTYHGAPSYLSSEKMKSYCINTFIDAMRPLLFN</sequence>
<protein>
    <submittedName>
        <fullName evidence="2">Uncharacterized protein</fullName>
    </submittedName>
</protein>
<feature type="region of interest" description="Disordered" evidence="1">
    <location>
        <begin position="45"/>
        <end position="65"/>
    </location>
</feature>
<accession>A0AAD5R846</accession>
<comment type="caution">
    <text evidence="2">The sequence shown here is derived from an EMBL/GenBank/DDBJ whole genome shotgun (WGS) entry which is preliminary data.</text>
</comment>
<name>A0AAD5R846_PARTN</name>